<evidence type="ECO:0000313" key="1">
    <source>
        <dbReference type="EMBL" id="DAD75146.1"/>
    </source>
</evidence>
<proteinExistence type="predicted"/>
<name>A0A8S5LYU8_9CAUD</name>
<sequence length="216" mass="24322">MYYQINAIMEKKKYEEKPSVVVVDKVVDQIYTTVNFGIREVEGGYEAYTATMTGHLTADEFVKRINGYGLNEEMTTQELETIFEALGFAGGNETSVFKEFMLNKIAAYDRSETVNSFMLAGNRIWLDKATRVGLVNSIGIEKDAGKPETNLWFGGVKYTIPVDTALQMLAALELYALQCYNVTAEHAAQVEQMETAEEVKFFDYSAGYPEQLVFNL</sequence>
<protein>
    <recommendedName>
        <fullName evidence="2">DUF4376 domain-containing protein</fullName>
    </recommendedName>
</protein>
<accession>A0A8S5LYU8</accession>
<dbReference type="EMBL" id="BK014775">
    <property type="protein sequence ID" value="DAD75146.1"/>
    <property type="molecule type" value="Genomic_DNA"/>
</dbReference>
<organism evidence="1">
    <name type="scientific">Siphoviridae sp. ctkcl3</name>
    <dbReference type="NCBI Taxonomy" id="2826445"/>
    <lineage>
        <taxon>Viruses</taxon>
        <taxon>Duplodnaviria</taxon>
        <taxon>Heunggongvirae</taxon>
        <taxon>Uroviricota</taxon>
        <taxon>Caudoviricetes</taxon>
    </lineage>
</organism>
<evidence type="ECO:0008006" key="2">
    <source>
        <dbReference type="Google" id="ProtNLM"/>
    </source>
</evidence>
<reference evidence="1" key="1">
    <citation type="journal article" date="2021" name="Proc. Natl. Acad. Sci. U.S.A.">
        <title>A Catalog of Tens of Thousands of Viruses from Human Metagenomes Reveals Hidden Associations with Chronic Diseases.</title>
        <authorList>
            <person name="Tisza M.J."/>
            <person name="Buck C.B."/>
        </authorList>
    </citation>
    <scope>NUCLEOTIDE SEQUENCE</scope>
    <source>
        <strain evidence="1">Ctkcl3</strain>
    </source>
</reference>